<keyword evidence="3" id="KW-0596">Phosphopantetheine</keyword>
<evidence type="ECO:0000256" key="2">
    <source>
        <dbReference type="ARBA" id="ARBA00006432"/>
    </source>
</evidence>
<dbReference type="Pfam" id="PF00550">
    <property type="entry name" value="PP-binding"/>
    <property type="match status" value="1"/>
</dbReference>
<dbReference type="InterPro" id="IPR020845">
    <property type="entry name" value="AMP-binding_CS"/>
</dbReference>
<evidence type="ECO:0000313" key="6">
    <source>
        <dbReference type="EMBL" id="SMO95772.1"/>
    </source>
</evidence>
<feature type="domain" description="Carrier" evidence="5">
    <location>
        <begin position="737"/>
        <end position="812"/>
    </location>
</feature>
<dbReference type="PROSITE" id="PS50075">
    <property type="entry name" value="CARRIER"/>
    <property type="match status" value="1"/>
</dbReference>
<evidence type="ECO:0000313" key="7">
    <source>
        <dbReference type="Proteomes" id="UP000319267"/>
    </source>
</evidence>
<dbReference type="SUPFAM" id="SSF52777">
    <property type="entry name" value="CoA-dependent acyltransferases"/>
    <property type="match status" value="1"/>
</dbReference>
<dbReference type="Gene3D" id="3.30.300.30">
    <property type="match status" value="1"/>
</dbReference>
<reference evidence="6 7" key="1">
    <citation type="submission" date="2017-05" db="EMBL/GenBank/DDBJ databases">
        <authorList>
            <person name="Varghese N."/>
            <person name="Submissions S."/>
        </authorList>
    </citation>
    <scope>NUCLEOTIDE SEQUENCE [LARGE SCALE GENOMIC DNA]</scope>
    <source>
        <strain evidence="6 7">DSM 29982</strain>
    </source>
</reference>
<comment type="cofactor">
    <cofactor evidence="1">
        <name>pantetheine 4'-phosphate</name>
        <dbReference type="ChEBI" id="CHEBI:47942"/>
    </cofactor>
</comment>
<dbReference type="InterPro" id="IPR000873">
    <property type="entry name" value="AMP-dep_synth/lig_dom"/>
</dbReference>
<dbReference type="RefSeq" id="WP_142479137.1">
    <property type="nucleotide sequence ID" value="NZ_FXTQ01000014.1"/>
</dbReference>
<name>A0A521FHT0_9FLAO</name>
<dbReference type="SUPFAM" id="SSF56801">
    <property type="entry name" value="Acetyl-CoA synthetase-like"/>
    <property type="match status" value="1"/>
</dbReference>
<organism evidence="6 7">
    <name type="scientific">Flavobacterium nitrogenifigens</name>
    <dbReference type="NCBI Taxonomy" id="1617283"/>
    <lineage>
        <taxon>Bacteria</taxon>
        <taxon>Pseudomonadati</taxon>
        <taxon>Bacteroidota</taxon>
        <taxon>Flavobacteriia</taxon>
        <taxon>Flavobacteriales</taxon>
        <taxon>Flavobacteriaceae</taxon>
        <taxon>Flavobacterium</taxon>
    </lineage>
</organism>
<protein>
    <submittedName>
        <fullName evidence="6">Amino acid adenylation domain-containing protein</fullName>
    </submittedName>
</protein>
<dbReference type="Gene3D" id="2.30.38.10">
    <property type="entry name" value="Luciferase, Domain 3"/>
    <property type="match status" value="1"/>
</dbReference>
<dbReference type="OrthoDB" id="4317020at2"/>
<dbReference type="GO" id="GO:0003824">
    <property type="term" value="F:catalytic activity"/>
    <property type="evidence" value="ECO:0007669"/>
    <property type="project" value="InterPro"/>
</dbReference>
<feature type="non-terminal residue" evidence="6">
    <location>
        <position position="905"/>
    </location>
</feature>
<dbReference type="InterPro" id="IPR020806">
    <property type="entry name" value="PKS_PP-bd"/>
</dbReference>
<keyword evidence="7" id="KW-1185">Reference proteome</keyword>
<dbReference type="SUPFAM" id="SSF47336">
    <property type="entry name" value="ACP-like"/>
    <property type="match status" value="1"/>
</dbReference>
<dbReference type="FunFam" id="1.10.1200.10:FF:000005">
    <property type="entry name" value="Nonribosomal peptide synthetase 1"/>
    <property type="match status" value="1"/>
</dbReference>
<dbReference type="Gene3D" id="3.30.559.10">
    <property type="entry name" value="Chloramphenicol acetyltransferase-like domain"/>
    <property type="match status" value="1"/>
</dbReference>
<proteinExistence type="inferred from homology"/>
<evidence type="ECO:0000256" key="3">
    <source>
        <dbReference type="ARBA" id="ARBA00022450"/>
    </source>
</evidence>
<dbReference type="Gene3D" id="3.40.50.980">
    <property type="match status" value="2"/>
</dbReference>
<dbReference type="InterPro" id="IPR001242">
    <property type="entry name" value="Condensation_dom"/>
</dbReference>
<dbReference type="PROSITE" id="PS00455">
    <property type="entry name" value="AMP_BINDING"/>
    <property type="match status" value="1"/>
</dbReference>
<dbReference type="GO" id="GO:0005737">
    <property type="term" value="C:cytoplasm"/>
    <property type="evidence" value="ECO:0007669"/>
    <property type="project" value="TreeGrafter"/>
</dbReference>
<dbReference type="InterPro" id="IPR023213">
    <property type="entry name" value="CAT-like_dom_sf"/>
</dbReference>
<sequence length="905" mass="102095">MDKNTELSNVNLALKYWKKKTLNREKVLGVQQKQNNLPCVIINARELNYFNTLTNKNPIAQYTLISAIYSFLLRKLISEFDGYVMSKYDEGKSLFMSFPVDLNTSFKEYLQKVKYEILETLKYSDYNKDNLSEKIGFNDLSILSNYGIGINNETNLSCNGISFNVRINKNENIEINVSYAEGFVKNTIVEYLVKHFEQFVVNLENNIVGNLLDYSLLSKKEKYQLLVDFNNTAVIYPNDKSIVDLFEERVRKTPNKIAVVFEESELTYSTLNEKANQLANYISSKHIINKGDIIGVLLPKSDIGIISLLAILKLGAVYLPIDPNYPQDRIDYLIKDSALKLLIVDSVRLDIDNCDTLAVRSVDLDLNDCENINAAVSAKDVAYVIYTSGSTGKPKGVMVEHVSNINMSLDQIRTFEITEADKVVWFSSVSFDASISEIMMSLYSGATLCIPREETIKNKDQFIVFLKETKASVVTFPPSYLGLLSENDISGLRCVITAGESANAGKAIAIVESGIDYYNAYGPTECAVCVSIYKITKNDFKKSIIPIGKPISNTQVYILDDCLNPLPIGVTGKLYVSGAGVGRGYLNRAELTQEKFIENPFIEGERMYDTGDLGRWLSDGNLEFMGRKDHQVKIRGFRIELGEIENAILQYSEDLKQVVVEVKENNQEKVLITYFTASESIDKSALRSFLLERLPDYMVPGFYIELEELPLTPNGKIDRKALPGVDGEDLIRGEYVAPRNETEQKLAAIWQEVLGIEKVGVTDSFFELGGHSLSVAQVINRTHKQFGKTITIKLFFESPTIEELSKELQDSEYIAIPKAPESESYPLTDSQRRLWIMSQLEGGSLAYNMPGAVSLKGSIDTDKFEESFKLLLQRHEILRTYFKADNQGDIRQYIIPAEQLDFKIS</sequence>
<dbReference type="AlphaFoldDB" id="A0A521FHT0"/>
<dbReference type="CDD" id="cd05930">
    <property type="entry name" value="A_NRPS"/>
    <property type="match status" value="1"/>
</dbReference>
<dbReference type="PRINTS" id="PR00154">
    <property type="entry name" value="AMPBINDING"/>
</dbReference>
<dbReference type="PANTHER" id="PTHR45527">
    <property type="entry name" value="NONRIBOSOMAL PEPTIDE SYNTHETASE"/>
    <property type="match status" value="1"/>
</dbReference>
<dbReference type="GO" id="GO:0031177">
    <property type="term" value="F:phosphopantetheine binding"/>
    <property type="evidence" value="ECO:0007669"/>
    <property type="project" value="InterPro"/>
</dbReference>
<gene>
    <name evidence="6" type="ORF">SAMN06265220_1141</name>
</gene>
<evidence type="ECO:0000256" key="4">
    <source>
        <dbReference type="ARBA" id="ARBA00022553"/>
    </source>
</evidence>
<dbReference type="GO" id="GO:0044550">
    <property type="term" value="P:secondary metabolite biosynthetic process"/>
    <property type="evidence" value="ECO:0007669"/>
    <property type="project" value="UniProtKB-ARBA"/>
</dbReference>
<dbReference type="Pfam" id="PF00668">
    <property type="entry name" value="Condensation"/>
    <property type="match status" value="1"/>
</dbReference>
<dbReference type="FunFam" id="2.30.38.10:FF:000001">
    <property type="entry name" value="Non-ribosomal peptide synthetase PvdI"/>
    <property type="match status" value="1"/>
</dbReference>
<dbReference type="Pfam" id="PF00501">
    <property type="entry name" value="AMP-binding"/>
    <property type="match status" value="1"/>
</dbReference>
<dbReference type="NCBIfam" id="TIGR01733">
    <property type="entry name" value="AA-adenyl-dom"/>
    <property type="match status" value="1"/>
</dbReference>
<evidence type="ECO:0000259" key="5">
    <source>
        <dbReference type="PROSITE" id="PS50075"/>
    </source>
</evidence>
<dbReference type="FunFam" id="3.40.50.980:FF:000001">
    <property type="entry name" value="Non-ribosomal peptide synthetase"/>
    <property type="match status" value="1"/>
</dbReference>
<dbReference type="InterPro" id="IPR009081">
    <property type="entry name" value="PP-bd_ACP"/>
</dbReference>
<comment type="similarity">
    <text evidence="2">Belongs to the ATP-dependent AMP-binding enzyme family.</text>
</comment>
<dbReference type="SMART" id="SM00823">
    <property type="entry name" value="PKS_PP"/>
    <property type="match status" value="1"/>
</dbReference>
<dbReference type="InterPro" id="IPR010071">
    <property type="entry name" value="AA_adenyl_dom"/>
</dbReference>
<dbReference type="EMBL" id="FXTQ01000014">
    <property type="protein sequence ID" value="SMO95772.1"/>
    <property type="molecule type" value="Genomic_DNA"/>
</dbReference>
<accession>A0A521FHT0</accession>
<dbReference type="InterPro" id="IPR045851">
    <property type="entry name" value="AMP-bd_C_sf"/>
</dbReference>
<dbReference type="InterPro" id="IPR036736">
    <property type="entry name" value="ACP-like_sf"/>
</dbReference>
<evidence type="ECO:0000256" key="1">
    <source>
        <dbReference type="ARBA" id="ARBA00001957"/>
    </source>
</evidence>
<dbReference type="FunFam" id="3.30.300.30:FF:000010">
    <property type="entry name" value="Enterobactin synthetase component F"/>
    <property type="match status" value="1"/>
</dbReference>
<dbReference type="GO" id="GO:0043041">
    <property type="term" value="P:amino acid activation for nonribosomal peptide biosynthetic process"/>
    <property type="evidence" value="ECO:0007669"/>
    <property type="project" value="TreeGrafter"/>
</dbReference>
<dbReference type="Proteomes" id="UP000319267">
    <property type="component" value="Unassembled WGS sequence"/>
</dbReference>
<dbReference type="Gene3D" id="1.10.1200.10">
    <property type="entry name" value="ACP-like"/>
    <property type="match status" value="1"/>
</dbReference>
<dbReference type="FunFam" id="3.40.50.12780:FF:000012">
    <property type="entry name" value="Non-ribosomal peptide synthetase"/>
    <property type="match status" value="1"/>
</dbReference>
<dbReference type="InterPro" id="IPR020459">
    <property type="entry name" value="AMP-binding"/>
</dbReference>
<keyword evidence="4" id="KW-0597">Phosphoprotein</keyword>
<dbReference type="Gene3D" id="3.30.559.30">
    <property type="entry name" value="Nonribosomal peptide synthetase, condensation domain"/>
    <property type="match status" value="1"/>
</dbReference>
<dbReference type="PANTHER" id="PTHR45527:SF1">
    <property type="entry name" value="FATTY ACID SYNTHASE"/>
    <property type="match status" value="1"/>
</dbReference>